<accession>A0A6J8A1Z6</accession>
<keyword evidence="3" id="KW-0732">Signal</keyword>
<evidence type="ECO:0000256" key="2">
    <source>
        <dbReference type="SAM" id="Phobius"/>
    </source>
</evidence>
<sequence>MIYLLCIILCVIQVKGFAYGVCKVRKGSVGGKIVHVEDCCYNFYKKNDVCVECPIGHFSKGEQCEKCVDGQFGKKCAEVCSCNATERCDHVVGCISVTVDDRTEWTNPPLDGNPAEQAAGHDDVVTYMTCVAVGSVLVVICGLLVKNREAVCRRNGSITAMKNEITERKRPKFGPGKNNGKDKKKSLYAEINEKYMINFDGE</sequence>
<evidence type="ECO:0000256" key="3">
    <source>
        <dbReference type="SAM" id="SignalP"/>
    </source>
</evidence>
<feature type="transmembrane region" description="Helical" evidence="2">
    <location>
        <begin position="124"/>
        <end position="145"/>
    </location>
</feature>
<keyword evidence="2" id="KW-0812">Transmembrane</keyword>
<evidence type="ECO:0000256" key="1">
    <source>
        <dbReference type="SAM" id="MobiDB-lite"/>
    </source>
</evidence>
<keyword evidence="2" id="KW-1133">Transmembrane helix</keyword>
<dbReference type="EMBL" id="CACVKT020000521">
    <property type="protein sequence ID" value="CAC5359829.1"/>
    <property type="molecule type" value="Genomic_DNA"/>
</dbReference>
<gene>
    <name evidence="4" type="ORF">MCOR_2537</name>
</gene>
<name>A0A6J8A1Z6_MYTCO</name>
<evidence type="ECO:0000313" key="5">
    <source>
        <dbReference type="Proteomes" id="UP000507470"/>
    </source>
</evidence>
<protein>
    <recommendedName>
        <fullName evidence="6">MEGF10_11</fullName>
    </recommendedName>
</protein>
<feature type="region of interest" description="Disordered" evidence="1">
    <location>
        <begin position="166"/>
        <end position="185"/>
    </location>
</feature>
<evidence type="ECO:0000313" key="4">
    <source>
        <dbReference type="EMBL" id="CAC5359829.1"/>
    </source>
</evidence>
<dbReference type="OrthoDB" id="6082797at2759"/>
<proteinExistence type="predicted"/>
<evidence type="ECO:0008006" key="6">
    <source>
        <dbReference type="Google" id="ProtNLM"/>
    </source>
</evidence>
<keyword evidence="5" id="KW-1185">Reference proteome</keyword>
<feature type="signal peptide" evidence="3">
    <location>
        <begin position="1"/>
        <end position="16"/>
    </location>
</feature>
<dbReference type="Proteomes" id="UP000507470">
    <property type="component" value="Unassembled WGS sequence"/>
</dbReference>
<dbReference type="AlphaFoldDB" id="A0A6J8A1Z6"/>
<organism evidence="4 5">
    <name type="scientific">Mytilus coruscus</name>
    <name type="common">Sea mussel</name>
    <dbReference type="NCBI Taxonomy" id="42192"/>
    <lineage>
        <taxon>Eukaryota</taxon>
        <taxon>Metazoa</taxon>
        <taxon>Spiralia</taxon>
        <taxon>Lophotrochozoa</taxon>
        <taxon>Mollusca</taxon>
        <taxon>Bivalvia</taxon>
        <taxon>Autobranchia</taxon>
        <taxon>Pteriomorphia</taxon>
        <taxon>Mytilida</taxon>
        <taxon>Mytiloidea</taxon>
        <taxon>Mytilidae</taxon>
        <taxon>Mytilinae</taxon>
        <taxon>Mytilus</taxon>
    </lineage>
</organism>
<reference evidence="4 5" key="1">
    <citation type="submission" date="2020-06" db="EMBL/GenBank/DDBJ databases">
        <authorList>
            <person name="Li R."/>
            <person name="Bekaert M."/>
        </authorList>
    </citation>
    <scope>NUCLEOTIDE SEQUENCE [LARGE SCALE GENOMIC DNA]</scope>
    <source>
        <strain evidence="5">wild</strain>
    </source>
</reference>
<feature type="chain" id="PRO_5026674119" description="MEGF10_11" evidence="3">
    <location>
        <begin position="17"/>
        <end position="202"/>
    </location>
</feature>
<keyword evidence="2" id="KW-0472">Membrane</keyword>